<dbReference type="Proteomes" id="UP000321058">
    <property type="component" value="Unassembled WGS sequence"/>
</dbReference>
<comment type="caution">
    <text evidence="1">The sequence shown here is derived from an EMBL/GenBank/DDBJ whole genome shotgun (WGS) entry which is preliminary data.</text>
</comment>
<dbReference type="AlphaFoldDB" id="A0A512N799"/>
<organism evidence="1 2">
    <name type="scientific">Reyranella soli</name>
    <dbReference type="NCBI Taxonomy" id="1230389"/>
    <lineage>
        <taxon>Bacteria</taxon>
        <taxon>Pseudomonadati</taxon>
        <taxon>Pseudomonadota</taxon>
        <taxon>Alphaproteobacteria</taxon>
        <taxon>Hyphomicrobiales</taxon>
        <taxon>Reyranellaceae</taxon>
        <taxon>Reyranella</taxon>
    </lineage>
</organism>
<evidence type="ECO:0000313" key="2">
    <source>
        <dbReference type="Proteomes" id="UP000321058"/>
    </source>
</evidence>
<name>A0A512N799_9HYPH</name>
<evidence type="ECO:0008006" key="3">
    <source>
        <dbReference type="Google" id="ProtNLM"/>
    </source>
</evidence>
<reference evidence="1 2" key="1">
    <citation type="submission" date="2019-07" db="EMBL/GenBank/DDBJ databases">
        <title>Whole genome shotgun sequence of Reyranella soli NBRC 108950.</title>
        <authorList>
            <person name="Hosoyama A."/>
            <person name="Uohara A."/>
            <person name="Ohji S."/>
            <person name="Ichikawa N."/>
        </authorList>
    </citation>
    <scope>NUCLEOTIDE SEQUENCE [LARGE SCALE GENOMIC DNA]</scope>
    <source>
        <strain evidence="1 2">NBRC 108950</strain>
    </source>
</reference>
<dbReference type="RefSeq" id="WP_147148190.1">
    <property type="nucleotide sequence ID" value="NZ_BKAJ01000031.1"/>
</dbReference>
<protein>
    <recommendedName>
        <fullName evidence="3">Cysteine rich repeat protein</fullName>
    </recommendedName>
</protein>
<sequence>MTPLQDTIALIVAAVGLLLVASTTWTVTAQQQPQRPSASVRELCEEDMAKLCTDAAGPQKMKACIQGNAKQLKPACRSALETAGMLSK</sequence>
<gene>
    <name evidence="1" type="ORF">RSO01_17070</name>
</gene>
<keyword evidence="2" id="KW-1185">Reference proteome</keyword>
<dbReference type="EMBL" id="BKAJ01000031">
    <property type="protein sequence ID" value="GEP54541.1"/>
    <property type="molecule type" value="Genomic_DNA"/>
</dbReference>
<dbReference type="OrthoDB" id="7060861at2"/>
<proteinExistence type="predicted"/>
<accession>A0A512N799</accession>
<evidence type="ECO:0000313" key="1">
    <source>
        <dbReference type="EMBL" id="GEP54541.1"/>
    </source>
</evidence>